<dbReference type="EMBL" id="CP159373">
    <property type="protein sequence ID" value="XCN75343.1"/>
    <property type="molecule type" value="Genomic_DNA"/>
</dbReference>
<sequence length="221" mass="24135">MLLADFGTSYTKLFTTGPEGNEPRTPRIVPTRELDPEFMADLATGHNAKRRGKEAVNELIALAKGGRRLIAEPDAVLLDCGSRDIKFIRYQDFEVADMGWNAECGASMGFTIELLESYYKIDYSKVAVPETGFSVTCGVLGMSNIFDAVVTGSSETEAVAKFVRGIARNAFRFAGSPDKLYLSGGLCDNPLFLGCFPCEVVPLGRFVLLEGLRAHLMSKEK</sequence>
<evidence type="ECO:0000313" key="1">
    <source>
        <dbReference type="EMBL" id="XCN75343.1"/>
    </source>
</evidence>
<dbReference type="InterPro" id="IPR043129">
    <property type="entry name" value="ATPase_NBD"/>
</dbReference>
<protein>
    <submittedName>
        <fullName evidence="1">ATPase</fullName>
    </submittedName>
</protein>
<dbReference type="KEGG" id="eaj:Q3M24_11635"/>
<dbReference type="AlphaFoldDB" id="A0AAU8M1H1"/>
<gene>
    <name evidence="1" type="ORF">Q3M24_11635</name>
</gene>
<dbReference type="Gene3D" id="3.30.420.40">
    <property type="match status" value="1"/>
</dbReference>
<name>A0AAU8M1H1_9BACT</name>
<dbReference type="SUPFAM" id="SSF53067">
    <property type="entry name" value="Actin-like ATPase domain"/>
    <property type="match status" value="1"/>
</dbReference>
<reference evidence="1" key="1">
    <citation type="journal article" date="2024" name="Syst. Appl. Microbiol.">
        <title>First single-strain enrichments of Electrothrix cable bacteria, description of E. aestuarii sp. nov. and E. rattekaaiensis sp. nov., and proposal of a cable bacteria taxonomy following the rules of the SeqCode.</title>
        <authorList>
            <person name="Plum-Jensen L.E."/>
            <person name="Schramm A."/>
            <person name="Marshall I.P.G."/>
        </authorList>
    </citation>
    <scope>NUCLEOTIDE SEQUENCE</scope>
    <source>
        <strain evidence="1">Rat1</strain>
    </source>
</reference>
<proteinExistence type="predicted"/>
<organism evidence="1">
    <name type="scientific">Candidatus Electrothrix aestuarii</name>
    <dbReference type="NCBI Taxonomy" id="3062594"/>
    <lineage>
        <taxon>Bacteria</taxon>
        <taxon>Pseudomonadati</taxon>
        <taxon>Thermodesulfobacteriota</taxon>
        <taxon>Desulfobulbia</taxon>
        <taxon>Desulfobulbales</taxon>
        <taxon>Desulfobulbaceae</taxon>
        <taxon>Candidatus Electrothrix</taxon>
    </lineage>
</organism>
<accession>A0AAU8M1H1</accession>
<reference evidence="1" key="2">
    <citation type="submission" date="2024-06" db="EMBL/GenBank/DDBJ databases">
        <authorList>
            <person name="Plum-Jensen L.E."/>
            <person name="Schramm A."/>
            <person name="Marshall I.P.G."/>
        </authorList>
    </citation>
    <scope>NUCLEOTIDE SEQUENCE</scope>
    <source>
        <strain evidence="1">Rat1</strain>
    </source>
</reference>